<sequence>MNLTTRTDLSFLYKIIRILIRPIRPHLVGVGKGKPYPAGSPNLNPPKTKCSIRHRQVEGMNLYDFYCSTSNSSDPGSAKHSHSHRVFYFAGGGFQSPPSKEHWVFCSELCRRSSGMFHITLVSYPLAPNTPAPESLSALFKWFSTTCAESVQVNEHITLMGDSSGGNIALALAFWWTGQLAEPDGSPLKSVLVMSPPTDLRNQNPSIKEADRYDPILSIPLTTNVAKTWAGSKWTLDRPELSPNLFEDSSFRKIRDSGVKVHGVVGTYDVLAPDAMVFYERCRDNEVEGEWLEWKGQMHCFPLTWMYRLPEGEAGLQWIVYLLKHA</sequence>
<name>A0ABR1IZF4_9AGAR</name>
<organism evidence="3 4">
    <name type="scientific">Marasmiellus scandens</name>
    <dbReference type="NCBI Taxonomy" id="2682957"/>
    <lineage>
        <taxon>Eukaryota</taxon>
        <taxon>Fungi</taxon>
        <taxon>Dikarya</taxon>
        <taxon>Basidiomycota</taxon>
        <taxon>Agaricomycotina</taxon>
        <taxon>Agaricomycetes</taxon>
        <taxon>Agaricomycetidae</taxon>
        <taxon>Agaricales</taxon>
        <taxon>Marasmiineae</taxon>
        <taxon>Omphalotaceae</taxon>
        <taxon>Marasmiellus</taxon>
    </lineage>
</organism>
<proteinExistence type="predicted"/>
<keyword evidence="1" id="KW-0378">Hydrolase</keyword>
<feature type="domain" description="Alpha/beta hydrolase fold-3" evidence="2">
    <location>
        <begin position="86"/>
        <end position="302"/>
    </location>
</feature>
<evidence type="ECO:0000313" key="3">
    <source>
        <dbReference type="EMBL" id="KAK7442795.1"/>
    </source>
</evidence>
<dbReference type="InterPro" id="IPR029058">
    <property type="entry name" value="AB_hydrolase_fold"/>
</dbReference>
<dbReference type="PANTHER" id="PTHR48081">
    <property type="entry name" value="AB HYDROLASE SUPERFAMILY PROTEIN C4A8.06C"/>
    <property type="match status" value="1"/>
</dbReference>
<comment type="caution">
    <text evidence="3">The sequence shown here is derived from an EMBL/GenBank/DDBJ whole genome shotgun (WGS) entry which is preliminary data.</text>
</comment>
<dbReference type="EMBL" id="JBANRG010000057">
    <property type="protein sequence ID" value="KAK7442795.1"/>
    <property type="molecule type" value="Genomic_DNA"/>
</dbReference>
<dbReference type="InterPro" id="IPR013094">
    <property type="entry name" value="AB_hydrolase_3"/>
</dbReference>
<dbReference type="Pfam" id="PF07859">
    <property type="entry name" value="Abhydrolase_3"/>
    <property type="match status" value="1"/>
</dbReference>
<dbReference type="Gene3D" id="3.40.50.1820">
    <property type="entry name" value="alpha/beta hydrolase"/>
    <property type="match status" value="1"/>
</dbReference>
<dbReference type="PANTHER" id="PTHR48081:SF8">
    <property type="entry name" value="ALPHA_BETA HYDROLASE FOLD-3 DOMAIN-CONTAINING PROTEIN-RELATED"/>
    <property type="match status" value="1"/>
</dbReference>
<reference evidence="3 4" key="1">
    <citation type="submission" date="2024-01" db="EMBL/GenBank/DDBJ databases">
        <title>A draft genome for the cacao thread blight pathogen Marasmiellus scandens.</title>
        <authorList>
            <person name="Baruah I.K."/>
            <person name="Leung J."/>
            <person name="Bukari Y."/>
            <person name="Amoako-Attah I."/>
            <person name="Meinhardt L.W."/>
            <person name="Bailey B.A."/>
            <person name="Cohen S.P."/>
        </authorList>
    </citation>
    <scope>NUCLEOTIDE SEQUENCE [LARGE SCALE GENOMIC DNA]</scope>
    <source>
        <strain evidence="3 4">GH-19</strain>
    </source>
</reference>
<evidence type="ECO:0000313" key="4">
    <source>
        <dbReference type="Proteomes" id="UP001498398"/>
    </source>
</evidence>
<accession>A0ABR1IZF4</accession>
<keyword evidence="4" id="KW-1185">Reference proteome</keyword>
<dbReference type="InterPro" id="IPR050300">
    <property type="entry name" value="GDXG_lipolytic_enzyme"/>
</dbReference>
<protein>
    <recommendedName>
        <fullName evidence="2">Alpha/beta hydrolase fold-3 domain-containing protein</fullName>
    </recommendedName>
</protein>
<gene>
    <name evidence="3" type="ORF">VKT23_016040</name>
</gene>
<dbReference type="Proteomes" id="UP001498398">
    <property type="component" value="Unassembled WGS sequence"/>
</dbReference>
<dbReference type="SUPFAM" id="SSF53474">
    <property type="entry name" value="alpha/beta-Hydrolases"/>
    <property type="match status" value="1"/>
</dbReference>
<evidence type="ECO:0000259" key="2">
    <source>
        <dbReference type="Pfam" id="PF07859"/>
    </source>
</evidence>
<evidence type="ECO:0000256" key="1">
    <source>
        <dbReference type="ARBA" id="ARBA00022801"/>
    </source>
</evidence>